<gene>
    <name evidence="1" type="ordered locus">CA2559_07620</name>
</gene>
<dbReference type="Gene3D" id="3.40.50.2000">
    <property type="entry name" value="Glycogen Phosphorylase B"/>
    <property type="match status" value="1"/>
</dbReference>
<evidence type="ECO:0008006" key="3">
    <source>
        <dbReference type="Google" id="ProtNLM"/>
    </source>
</evidence>
<dbReference type="SUPFAM" id="SSF53756">
    <property type="entry name" value="UDP-Glycosyltransferase/glycogen phosphorylase"/>
    <property type="match status" value="1"/>
</dbReference>
<dbReference type="AlphaFoldDB" id="A3U8P6"/>
<keyword evidence="2" id="KW-1185">Reference proteome</keyword>
<sequence>MKHLLVIGKTWPEPQSTGAGWRMIQLLKLFKSFNYEITFGSASAKTEFSEDLSEMNITETQLKMNDSSFNEFLKQLDPNIVLFDRFMVEEQFGWRVSETCPNAIKILDTEDLHCLRAGRQQAFSEQRRFKKQDLLNQTAKREIASILRCDLSIMISEVEINILKQVFQIDESILHYIPFLLDPVSEEEKETLPTFEDREGFVMLGNLLHPPNFESVKFVKKHVWPIIKKEMPEAQIHIYGAYTSQKVQQFHNKKEGFLIMGRAESASDVLKNARVLLSPLLYGAGLKTKFINAMQNGTPNITTIVGAEGIGGLLPFAGEIANDPKVIAKEAVKHYNSRNQWRTAQKNGFKIIEERFSKSSFEGVFQKKLNYLETNLTEHRNQNFLGQVLQHHQSQSTKYMSKWIEEKNKS</sequence>
<dbReference type="STRING" id="216432.CA2559_07620"/>
<evidence type="ECO:0000313" key="2">
    <source>
        <dbReference type="Proteomes" id="UP000002297"/>
    </source>
</evidence>
<accession>A3U8P6</accession>
<name>A3U8P6_CROAH</name>
<organism evidence="1 2">
    <name type="scientific">Croceibacter atlanticus (strain ATCC BAA-628 / JCM 21780 / CIP 108009 / IAM 15332 / KCTC 12090 / HTCC2559)</name>
    <dbReference type="NCBI Taxonomy" id="216432"/>
    <lineage>
        <taxon>Bacteria</taxon>
        <taxon>Pseudomonadati</taxon>
        <taxon>Bacteroidota</taxon>
        <taxon>Flavobacteriia</taxon>
        <taxon>Flavobacteriales</taxon>
        <taxon>Flavobacteriaceae</taxon>
        <taxon>Croceibacter</taxon>
    </lineage>
</organism>
<dbReference type="eggNOG" id="COG0438">
    <property type="taxonomic scope" value="Bacteria"/>
</dbReference>
<dbReference type="Proteomes" id="UP000002297">
    <property type="component" value="Chromosome"/>
</dbReference>
<dbReference type="Pfam" id="PF13692">
    <property type="entry name" value="Glyco_trans_1_4"/>
    <property type="match status" value="1"/>
</dbReference>
<proteinExistence type="predicted"/>
<dbReference type="EMBL" id="CP002046">
    <property type="protein sequence ID" value="EAP88613.1"/>
    <property type="molecule type" value="Genomic_DNA"/>
</dbReference>
<dbReference type="OrthoDB" id="9807209at2"/>
<dbReference type="KEGG" id="cat:CA2559_07620"/>
<reference evidence="1 2" key="1">
    <citation type="journal article" date="2010" name="J. Bacteriol.">
        <title>The complete genome sequence of Croceibacter atlanticus HTCC2559T.</title>
        <authorList>
            <person name="Oh H.M."/>
            <person name="Kang I."/>
            <person name="Ferriera S."/>
            <person name="Giovannoni S.J."/>
            <person name="Cho J.C."/>
        </authorList>
    </citation>
    <scope>NUCLEOTIDE SEQUENCE [LARGE SCALE GENOMIC DNA]</scope>
    <source>
        <strain evidence="2">ATCC BAA-628 / HTCC2559 / KCTC 12090</strain>
    </source>
</reference>
<protein>
    <recommendedName>
        <fullName evidence="3">Glycosyltransferase</fullName>
    </recommendedName>
</protein>
<dbReference type="GeneID" id="89453295"/>
<evidence type="ECO:0000313" key="1">
    <source>
        <dbReference type="EMBL" id="EAP88613.1"/>
    </source>
</evidence>
<dbReference type="HOGENOM" id="CLU_028014_2_1_10"/>
<dbReference type="RefSeq" id="WP_013187281.1">
    <property type="nucleotide sequence ID" value="NC_014230.1"/>
</dbReference>
<dbReference type="CAZy" id="GT4">
    <property type="family name" value="Glycosyltransferase Family 4"/>
</dbReference>